<dbReference type="Proteomes" id="UP000078290">
    <property type="component" value="Unassembled WGS sequence"/>
</dbReference>
<proteinExistence type="predicted"/>
<gene>
    <name evidence="1" type="ORF">A7K69_02495</name>
</gene>
<reference evidence="2" key="1">
    <citation type="submission" date="2016-05" db="EMBL/GenBank/DDBJ databases">
        <authorList>
            <person name="Wang W."/>
            <person name="Zhu L."/>
        </authorList>
    </citation>
    <scope>NUCLEOTIDE SEQUENCE [LARGE SCALE GENOMIC DNA]</scope>
    <source>
        <strain evidence="2">W-2</strain>
    </source>
</reference>
<dbReference type="PIRSF" id="PIRSF012608">
    <property type="entry name" value="UCP012608"/>
    <property type="match status" value="1"/>
</dbReference>
<dbReference type="Pfam" id="PF10094">
    <property type="entry name" value="DUF2332"/>
    <property type="match status" value="1"/>
</dbReference>
<evidence type="ECO:0008006" key="3">
    <source>
        <dbReference type="Google" id="ProtNLM"/>
    </source>
</evidence>
<dbReference type="InterPro" id="IPR011200">
    <property type="entry name" value="UCP012608"/>
</dbReference>
<dbReference type="EMBL" id="LXMA01000001">
    <property type="protein sequence ID" value="OAT74599.1"/>
    <property type="molecule type" value="Genomic_DNA"/>
</dbReference>
<organism evidence="1 2">
    <name type="scientific">Parageobacillus thermoglucosidasius</name>
    <name type="common">Geobacillus thermoglucosidasius</name>
    <dbReference type="NCBI Taxonomy" id="1426"/>
    <lineage>
        <taxon>Bacteria</taxon>
        <taxon>Bacillati</taxon>
        <taxon>Bacillota</taxon>
        <taxon>Bacilli</taxon>
        <taxon>Bacillales</taxon>
        <taxon>Anoxybacillaceae</taxon>
        <taxon>Parageobacillus</taxon>
    </lineage>
</organism>
<comment type="caution">
    <text evidence="1">The sequence shown here is derived from an EMBL/GenBank/DDBJ whole genome shotgun (WGS) entry which is preliminary data.</text>
</comment>
<dbReference type="RefSeq" id="WP_064549914.1">
    <property type="nucleotide sequence ID" value="NZ_LXMA01000001.1"/>
</dbReference>
<evidence type="ECO:0000313" key="2">
    <source>
        <dbReference type="Proteomes" id="UP000078290"/>
    </source>
</evidence>
<protein>
    <recommendedName>
        <fullName evidence="3">DUF2332 domain-containing protein</fullName>
    </recommendedName>
</protein>
<name>A0A1B7KWS2_PARTM</name>
<accession>A0A1B7KWS2</accession>
<sequence length="343" mass="39989">MSLEVISERFRRFAIRECRDSSELYEQLALNIAEDEELLRLASAARSNQPIPNLLFGAVHYLLLKGYMHELREFYGSIADRPRNPQHAFPYFRDFCIRYQEDITAMLTSKLVQTNEVRRCAYLYPSFCFIYDMAKKPLSLIEIGTSAGLLLAWDKYRYDYGLHETYGNPHSNVLITSEIRGERLPFLLPKSPPVAERIGIDLHVNDLQSEEDCLWMQALIWPEHKDRRELFQKAACCLQQTPVRLLEGDGIALLPNIAATIPEDTALCVFHTHVANQIPDDAKHMLLERIKEIGQTRDVFHLYNNMWDVKLRLDYFVDGKEYNKIIGETDGHARWFRWELDCS</sequence>
<dbReference type="AlphaFoldDB" id="A0A1B7KWS2"/>
<dbReference type="OrthoDB" id="9789360at2"/>
<evidence type="ECO:0000313" key="1">
    <source>
        <dbReference type="EMBL" id="OAT74599.1"/>
    </source>
</evidence>